<evidence type="ECO:0000313" key="6">
    <source>
        <dbReference type="Proteomes" id="UP000182498"/>
    </source>
</evidence>
<dbReference type="GO" id="GO:0000270">
    <property type="term" value="P:peptidoglycan metabolic process"/>
    <property type="evidence" value="ECO:0007669"/>
    <property type="project" value="TreeGrafter"/>
</dbReference>
<keyword evidence="5" id="KW-0121">Carboxypeptidase</keyword>
<dbReference type="AlphaFoldDB" id="A0A0X2NQ09"/>
<keyword evidence="4" id="KW-1133">Transmembrane helix</keyword>
<dbReference type="Gene3D" id="3.40.710.10">
    <property type="entry name" value="DD-peptidase/beta-lactamase superfamily"/>
    <property type="match status" value="2"/>
</dbReference>
<dbReference type="EC" id="3.4.16.4" evidence="5"/>
<feature type="region of interest" description="Disordered" evidence="3">
    <location>
        <begin position="256"/>
        <end position="282"/>
    </location>
</feature>
<keyword evidence="6" id="KW-1185">Reference proteome</keyword>
<keyword evidence="5" id="KW-0645">Protease</keyword>
<dbReference type="Pfam" id="PF02113">
    <property type="entry name" value="Peptidase_S13"/>
    <property type="match status" value="2"/>
</dbReference>
<dbReference type="SUPFAM" id="SSF56601">
    <property type="entry name" value="beta-lactamase/transpeptidase-like"/>
    <property type="match status" value="1"/>
</dbReference>
<proteinExistence type="inferred from homology"/>
<dbReference type="EC" id="3.4.21.-" evidence="5"/>
<accession>A0A0X2NQ09</accession>
<feature type="compositionally biased region" description="Acidic residues" evidence="3">
    <location>
        <begin position="273"/>
        <end position="282"/>
    </location>
</feature>
<keyword evidence="4" id="KW-0812">Transmembrane</keyword>
<keyword evidence="2 5" id="KW-0378">Hydrolase</keyword>
<evidence type="ECO:0000256" key="3">
    <source>
        <dbReference type="SAM" id="MobiDB-lite"/>
    </source>
</evidence>
<evidence type="ECO:0000256" key="1">
    <source>
        <dbReference type="ARBA" id="ARBA00006096"/>
    </source>
</evidence>
<reference evidence="6" key="1">
    <citation type="submission" date="2015-11" db="EMBL/GenBank/DDBJ databases">
        <authorList>
            <person name="Dugat-Bony E."/>
        </authorList>
    </citation>
    <scope>NUCLEOTIDE SEQUENCE [LARGE SCALE GENOMIC DNA]</scope>
    <source>
        <strain evidence="6">Mu292</strain>
    </source>
</reference>
<protein>
    <submittedName>
        <fullName evidence="5">D-alanyl-D-alanine carboxypeptidase, serine-type, PBP4 family</fullName>
        <ecNumber evidence="5">3.4.16.4</ecNumber>
        <ecNumber evidence="5">3.4.21.-</ecNumber>
    </submittedName>
</protein>
<dbReference type="PANTHER" id="PTHR30023:SF0">
    <property type="entry name" value="PENICILLIN-SENSITIVE CARBOXYPEPTIDASE A"/>
    <property type="match status" value="1"/>
</dbReference>
<feature type="transmembrane region" description="Helical" evidence="4">
    <location>
        <begin position="12"/>
        <end position="33"/>
    </location>
</feature>
<dbReference type="OrthoDB" id="56883at2"/>
<dbReference type="Proteomes" id="UP000182498">
    <property type="component" value="Unassembled WGS sequence"/>
</dbReference>
<gene>
    <name evidence="5" type="ORF">CVAR292_02177</name>
</gene>
<evidence type="ECO:0000256" key="4">
    <source>
        <dbReference type="SAM" id="Phobius"/>
    </source>
</evidence>
<dbReference type="InterPro" id="IPR012338">
    <property type="entry name" value="Beta-lactam/transpept-like"/>
</dbReference>
<dbReference type="PANTHER" id="PTHR30023">
    <property type="entry name" value="D-ALANYL-D-ALANINE CARBOXYPEPTIDASE"/>
    <property type="match status" value="1"/>
</dbReference>
<evidence type="ECO:0000313" key="5">
    <source>
        <dbReference type="EMBL" id="CUU66830.1"/>
    </source>
</evidence>
<dbReference type="RefSeq" id="WP_073884454.1">
    <property type="nucleotide sequence ID" value="NZ_CAURZS010000008.1"/>
</dbReference>
<evidence type="ECO:0000256" key="2">
    <source>
        <dbReference type="ARBA" id="ARBA00022801"/>
    </source>
</evidence>
<keyword evidence="4" id="KW-0472">Membrane</keyword>
<dbReference type="GO" id="GO:0009002">
    <property type="term" value="F:serine-type D-Ala-D-Ala carboxypeptidase activity"/>
    <property type="evidence" value="ECO:0007669"/>
    <property type="project" value="UniProtKB-EC"/>
</dbReference>
<comment type="similarity">
    <text evidence="1">Belongs to the peptidase S13 family.</text>
</comment>
<name>A0A0X2NQ09_9CORY</name>
<dbReference type="PRINTS" id="PR00922">
    <property type="entry name" value="DADACBPTASE3"/>
</dbReference>
<organism evidence="5 6">
    <name type="scientific">Corynebacterium variabile</name>
    <dbReference type="NCBI Taxonomy" id="1727"/>
    <lineage>
        <taxon>Bacteria</taxon>
        <taxon>Bacillati</taxon>
        <taxon>Actinomycetota</taxon>
        <taxon>Actinomycetes</taxon>
        <taxon>Mycobacteriales</taxon>
        <taxon>Corynebacteriaceae</taxon>
        <taxon>Corynebacterium</taxon>
    </lineage>
</organism>
<dbReference type="InterPro" id="IPR000667">
    <property type="entry name" value="Peptidase_S13"/>
</dbReference>
<sequence>MPEMSTNSSRRWLYGIGAFVVAVIVIVAAALVVNRSSGSDIEAAEEIAAASPVVGAVPAEGADNSAPDTDAVASALAGPAADGALGQVTGHVTDVATGEEIWSANPDRTLVPASATKLTTATAALLTLPVDDRVETSVLAGDEPGQLILRGGGDVTLQRSKDSGFFTDAPTIEDLAGQVTEALGGQPVTSVVVDNSVREGDLFNSTWSTDDIGAGNVAPLGAVMLDAGRTDPTENYSPRSNTPAADAGHALADALGAPDASVSVSEDPVGSEADGDSGDEAADALGTVYSAPLGTRLRDMMLHSDNLLAEAVGREVAAARDKPATFSGATDAILETLGEAGIDVDKAVLKDCSGMSEDNRLSARILDGVLALAAGSPVSDDVDDVEDDDIADRAAELRLLLDALPVAAADGTLSDRYLSGSGAESAAGRVRAKTGTLDGVNALAGTLTTDSGRVLTFAFLSNGSDQDAGRAALDRLAAALRKV</sequence>
<dbReference type="NCBIfam" id="TIGR00666">
    <property type="entry name" value="PBP4"/>
    <property type="match status" value="1"/>
</dbReference>
<dbReference type="GO" id="GO:0006508">
    <property type="term" value="P:proteolysis"/>
    <property type="evidence" value="ECO:0007669"/>
    <property type="project" value="InterPro"/>
</dbReference>
<dbReference type="EMBL" id="FAUH01000015">
    <property type="protein sequence ID" value="CUU66830.1"/>
    <property type="molecule type" value="Genomic_DNA"/>
</dbReference>